<feature type="transmembrane region" description="Helical" evidence="1">
    <location>
        <begin position="14"/>
        <end position="36"/>
    </location>
</feature>
<evidence type="ECO:0000313" key="3">
    <source>
        <dbReference type="Proteomes" id="UP000824017"/>
    </source>
</evidence>
<reference evidence="2" key="1">
    <citation type="journal article" date="2021" name="PeerJ">
        <title>Extensive microbial diversity within the chicken gut microbiome revealed by metagenomics and culture.</title>
        <authorList>
            <person name="Gilroy R."/>
            <person name="Ravi A."/>
            <person name="Getino M."/>
            <person name="Pursley I."/>
            <person name="Horton D.L."/>
            <person name="Alikhan N.F."/>
            <person name="Baker D."/>
            <person name="Gharbi K."/>
            <person name="Hall N."/>
            <person name="Watson M."/>
            <person name="Adriaenssens E.M."/>
            <person name="Foster-Nyarko E."/>
            <person name="Jarju S."/>
            <person name="Secka A."/>
            <person name="Antonio M."/>
            <person name="Oren A."/>
            <person name="Chaudhuri R.R."/>
            <person name="La Ragione R."/>
            <person name="Hildebrand F."/>
            <person name="Pallen M.J."/>
        </authorList>
    </citation>
    <scope>NUCLEOTIDE SEQUENCE</scope>
    <source>
        <strain evidence="2">ChiGjej1B1-13045</strain>
    </source>
</reference>
<accession>A0A9D2IKE7</accession>
<organism evidence="2 3">
    <name type="scientific">Candidatus Mediterraneibacter stercorigallinarum</name>
    <dbReference type="NCBI Taxonomy" id="2838686"/>
    <lineage>
        <taxon>Bacteria</taxon>
        <taxon>Bacillati</taxon>
        <taxon>Bacillota</taxon>
        <taxon>Clostridia</taxon>
        <taxon>Lachnospirales</taxon>
        <taxon>Lachnospiraceae</taxon>
        <taxon>Mediterraneibacter</taxon>
    </lineage>
</organism>
<proteinExistence type="predicted"/>
<name>A0A9D2IKE7_9FIRM</name>
<dbReference type="EMBL" id="DXCD01000161">
    <property type="protein sequence ID" value="HIZ13472.1"/>
    <property type="molecule type" value="Genomic_DNA"/>
</dbReference>
<feature type="transmembrane region" description="Helical" evidence="1">
    <location>
        <begin position="43"/>
        <end position="69"/>
    </location>
</feature>
<keyword evidence="1" id="KW-0472">Membrane</keyword>
<dbReference type="Proteomes" id="UP000824017">
    <property type="component" value="Unassembled WGS sequence"/>
</dbReference>
<sequence length="301" mass="34206">MTEHRDRKHGKSRWLVWIAMIIFVVILARFALFFVISGGFSGIAIAVPLFLLGVVFFWLLMSAFFGAWVYQDCRKRGDDPVLWVIIIFLATPMIGLLIYFLRRREIRRPCPACGHFVPLWAKYCEECGAYIENKEEAAIMEIRKTHHKKYIAGGMVSLVLLILCLIGLIVTVAADGNVNTDPSSEERVWNLGVIQMSVSNYWDGVWNFSFKRASDGFVEERDMEIEDARTQKLYADISCGTVPEGSSLILWLVQDDKAESVDVTELSEPLEYSLSGFENGEIHVRLQINGVEDVRAEITIK</sequence>
<evidence type="ECO:0000313" key="2">
    <source>
        <dbReference type="EMBL" id="HIZ13472.1"/>
    </source>
</evidence>
<dbReference type="AlphaFoldDB" id="A0A9D2IKE7"/>
<comment type="caution">
    <text evidence="2">The sequence shown here is derived from an EMBL/GenBank/DDBJ whole genome shotgun (WGS) entry which is preliminary data.</text>
</comment>
<evidence type="ECO:0000256" key="1">
    <source>
        <dbReference type="SAM" id="Phobius"/>
    </source>
</evidence>
<keyword evidence="1" id="KW-1133">Transmembrane helix</keyword>
<reference evidence="2" key="2">
    <citation type="submission" date="2021-04" db="EMBL/GenBank/DDBJ databases">
        <authorList>
            <person name="Gilroy R."/>
        </authorList>
    </citation>
    <scope>NUCLEOTIDE SEQUENCE</scope>
    <source>
        <strain evidence="2">ChiGjej1B1-13045</strain>
    </source>
</reference>
<feature type="transmembrane region" description="Helical" evidence="1">
    <location>
        <begin position="81"/>
        <end position="101"/>
    </location>
</feature>
<keyword evidence="1" id="KW-0812">Transmembrane</keyword>
<feature type="transmembrane region" description="Helical" evidence="1">
    <location>
        <begin position="150"/>
        <end position="174"/>
    </location>
</feature>
<protein>
    <submittedName>
        <fullName evidence="2">Zinc ribbon domain-containing protein</fullName>
    </submittedName>
</protein>
<gene>
    <name evidence="2" type="ORF">H9817_06060</name>
</gene>